<dbReference type="NCBIfam" id="NF047646">
    <property type="entry name" value="REP_Tyr_transpos"/>
    <property type="match status" value="1"/>
</dbReference>
<evidence type="ECO:0000259" key="1">
    <source>
        <dbReference type="SMART" id="SM01321"/>
    </source>
</evidence>
<evidence type="ECO:0000313" key="3">
    <source>
        <dbReference type="Proteomes" id="UP001185092"/>
    </source>
</evidence>
<feature type="domain" description="Transposase IS200-like" evidence="1">
    <location>
        <begin position="10"/>
        <end position="149"/>
    </location>
</feature>
<keyword evidence="3" id="KW-1185">Reference proteome</keyword>
<dbReference type="Gene3D" id="3.30.70.1290">
    <property type="entry name" value="Transposase IS200-like"/>
    <property type="match status" value="1"/>
</dbReference>
<dbReference type="RefSeq" id="WP_309943482.1">
    <property type="nucleotide sequence ID" value="NZ_AP025305.1"/>
</dbReference>
<dbReference type="Pfam" id="PF01797">
    <property type="entry name" value="Y1_Tnp"/>
    <property type="match status" value="1"/>
</dbReference>
<sequence length="183" mass="21529">MSRKYKVRDQSKLYFITFTVVHWVDVFTRAEYKDIFISSLQYCQVNKGLEVYAYVIMSNHVHLIVGASGLNKLEEIIRDLKKYTSKRIIKAIEANLKESRKEWMLSIFEKAGKNNCNNKNFQFWKQDYHPIEVSNNKIMDQKLEYIHENPVKAGLVTTAECYLYSSASNYYGLNGLLEIKFIE</sequence>
<reference evidence="2" key="1">
    <citation type="submission" date="2023-07" db="EMBL/GenBank/DDBJ databases">
        <title>Genomic Encyclopedia of Type Strains, Phase IV (KMG-IV): sequencing the most valuable type-strain genomes for metagenomic binning, comparative biology and taxonomic classification.</title>
        <authorList>
            <person name="Goeker M."/>
        </authorList>
    </citation>
    <scope>NUCLEOTIDE SEQUENCE</scope>
    <source>
        <strain evidence="2">DSM 26174</strain>
    </source>
</reference>
<dbReference type="PANTHER" id="PTHR36966">
    <property type="entry name" value="REP-ASSOCIATED TYROSINE TRANSPOSASE"/>
    <property type="match status" value="1"/>
</dbReference>
<dbReference type="GO" id="GO:0004803">
    <property type="term" value="F:transposase activity"/>
    <property type="evidence" value="ECO:0007669"/>
    <property type="project" value="InterPro"/>
</dbReference>
<name>A0AAE4BVW1_9BACT</name>
<comment type="caution">
    <text evidence="2">The sequence shown here is derived from an EMBL/GenBank/DDBJ whole genome shotgun (WGS) entry which is preliminary data.</text>
</comment>
<dbReference type="EMBL" id="JAVDQD010000021">
    <property type="protein sequence ID" value="MDR6242098.1"/>
    <property type="molecule type" value="Genomic_DNA"/>
</dbReference>
<dbReference type="AlphaFoldDB" id="A0AAE4BVW1"/>
<gene>
    <name evidence="2" type="ORF">HNQ88_005195</name>
</gene>
<evidence type="ECO:0000313" key="2">
    <source>
        <dbReference type="EMBL" id="MDR6242098.1"/>
    </source>
</evidence>
<dbReference type="GO" id="GO:0043565">
    <property type="term" value="F:sequence-specific DNA binding"/>
    <property type="evidence" value="ECO:0007669"/>
    <property type="project" value="TreeGrafter"/>
</dbReference>
<dbReference type="SMART" id="SM01321">
    <property type="entry name" value="Y1_Tnp"/>
    <property type="match status" value="1"/>
</dbReference>
<dbReference type="InterPro" id="IPR002686">
    <property type="entry name" value="Transposase_17"/>
</dbReference>
<dbReference type="GO" id="GO:0006313">
    <property type="term" value="P:DNA transposition"/>
    <property type="evidence" value="ECO:0007669"/>
    <property type="project" value="InterPro"/>
</dbReference>
<organism evidence="2 3">
    <name type="scientific">Aureibacter tunicatorum</name>
    <dbReference type="NCBI Taxonomy" id="866807"/>
    <lineage>
        <taxon>Bacteria</taxon>
        <taxon>Pseudomonadati</taxon>
        <taxon>Bacteroidota</taxon>
        <taxon>Cytophagia</taxon>
        <taxon>Cytophagales</taxon>
        <taxon>Persicobacteraceae</taxon>
        <taxon>Aureibacter</taxon>
    </lineage>
</organism>
<dbReference type="InterPro" id="IPR052715">
    <property type="entry name" value="RAYT_transposase"/>
</dbReference>
<protein>
    <submittedName>
        <fullName evidence="2">REP element-mobilizing transposase RayT</fullName>
    </submittedName>
</protein>
<accession>A0AAE4BVW1</accession>
<dbReference type="Proteomes" id="UP001185092">
    <property type="component" value="Unassembled WGS sequence"/>
</dbReference>
<dbReference type="InterPro" id="IPR036515">
    <property type="entry name" value="Transposase_17_sf"/>
</dbReference>
<dbReference type="PANTHER" id="PTHR36966:SF1">
    <property type="entry name" value="REP-ASSOCIATED TYROSINE TRANSPOSASE"/>
    <property type="match status" value="1"/>
</dbReference>
<proteinExistence type="predicted"/>
<dbReference type="SUPFAM" id="SSF143422">
    <property type="entry name" value="Transposase IS200-like"/>
    <property type="match status" value="1"/>
</dbReference>